<protein>
    <recommendedName>
        <fullName evidence="3">Disease resistance protein</fullName>
    </recommendedName>
</protein>
<evidence type="ECO:0000313" key="2">
    <source>
        <dbReference type="Proteomes" id="UP000554482"/>
    </source>
</evidence>
<name>A0A7J6V0M0_THATH</name>
<accession>A0A7J6V0M0</accession>
<evidence type="ECO:0008006" key="3">
    <source>
        <dbReference type="Google" id="ProtNLM"/>
    </source>
</evidence>
<evidence type="ECO:0000313" key="1">
    <source>
        <dbReference type="EMBL" id="KAF5178373.1"/>
    </source>
</evidence>
<dbReference type="AlphaFoldDB" id="A0A7J6V0M0"/>
<dbReference type="EMBL" id="JABWDY010040136">
    <property type="protein sequence ID" value="KAF5178373.1"/>
    <property type="molecule type" value="Genomic_DNA"/>
</dbReference>
<sequence>MIIANDNGEDDGDNYILPRLEVLSLQKLPALLSFGRPGLVFDWDSLEILNLTNCGNLKSLPCRVTQQRLFKFKEFNLDDTLKNLLEDPAIIDNLEHGVGRGLGRGSYYCKKREAPYSFKRE</sequence>
<organism evidence="1 2">
    <name type="scientific">Thalictrum thalictroides</name>
    <name type="common">Rue-anemone</name>
    <name type="synonym">Anemone thalictroides</name>
    <dbReference type="NCBI Taxonomy" id="46969"/>
    <lineage>
        <taxon>Eukaryota</taxon>
        <taxon>Viridiplantae</taxon>
        <taxon>Streptophyta</taxon>
        <taxon>Embryophyta</taxon>
        <taxon>Tracheophyta</taxon>
        <taxon>Spermatophyta</taxon>
        <taxon>Magnoliopsida</taxon>
        <taxon>Ranunculales</taxon>
        <taxon>Ranunculaceae</taxon>
        <taxon>Thalictroideae</taxon>
        <taxon>Thalictrum</taxon>
    </lineage>
</organism>
<proteinExistence type="predicted"/>
<dbReference type="Proteomes" id="UP000554482">
    <property type="component" value="Unassembled WGS sequence"/>
</dbReference>
<comment type="caution">
    <text evidence="1">The sequence shown here is derived from an EMBL/GenBank/DDBJ whole genome shotgun (WGS) entry which is preliminary data.</text>
</comment>
<reference evidence="1 2" key="1">
    <citation type="submission" date="2020-06" db="EMBL/GenBank/DDBJ databases">
        <title>Transcriptomic and genomic resources for Thalictrum thalictroides and T. hernandezii: Facilitating candidate gene discovery in an emerging model plant lineage.</title>
        <authorList>
            <person name="Arias T."/>
            <person name="Riano-Pachon D.M."/>
            <person name="Di Stilio V.S."/>
        </authorList>
    </citation>
    <scope>NUCLEOTIDE SEQUENCE [LARGE SCALE GENOMIC DNA]</scope>
    <source>
        <strain evidence="2">cv. WT478/WT964</strain>
        <tissue evidence="1">Leaves</tissue>
    </source>
</reference>
<dbReference type="SUPFAM" id="SSF52047">
    <property type="entry name" value="RNI-like"/>
    <property type="match status" value="1"/>
</dbReference>
<gene>
    <name evidence="1" type="ORF">FRX31_032040</name>
</gene>
<keyword evidence="2" id="KW-1185">Reference proteome</keyword>